<gene>
    <name evidence="4" type="ORF">VP01_10223g1</name>
</gene>
<proteinExistence type="predicted"/>
<comment type="caution">
    <text evidence="4">The sequence shown here is derived from an EMBL/GenBank/DDBJ whole genome shotgun (WGS) entry which is preliminary data.</text>
</comment>
<comment type="cofactor">
    <cofactor evidence="1">
        <name>a divalent metal cation</name>
        <dbReference type="ChEBI" id="CHEBI:60240"/>
    </cofactor>
</comment>
<evidence type="ECO:0000256" key="2">
    <source>
        <dbReference type="ARBA" id="ARBA00022723"/>
    </source>
</evidence>
<dbReference type="Pfam" id="PF13359">
    <property type="entry name" value="DDE_Tnp_4"/>
    <property type="match status" value="1"/>
</dbReference>
<feature type="domain" description="DDE Tnp4" evidence="3">
    <location>
        <begin position="20"/>
        <end position="133"/>
    </location>
</feature>
<dbReference type="GO" id="GO:0046872">
    <property type="term" value="F:metal ion binding"/>
    <property type="evidence" value="ECO:0007669"/>
    <property type="project" value="UniProtKB-KW"/>
</dbReference>
<reference evidence="4 5" key="1">
    <citation type="submission" date="2015-08" db="EMBL/GenBank/DDBJ databases">
        <title>Next Generation Sequencing and Analysis of the Genome of Puccinia sorghi L Schw, the Causal Agent of Maize Common Rust.</title>
        <authorList>
            <person name="Rochi L."/>
            <person name="Burguener G."/>
            <person name="Darino M."/>
            <person name="Turjanski A."/>
            <person name="Kreff E."/>
            <person name="Dieguez M.J."/>
            <person name="Sacco F."/>
        </authorList>
    </citation>
    <scope>NUCLEOTIDE SEQUENCE [LARGE SCALE GENOMIC DNA]</scope>
    <source>
        <strain evidence="4 5">RO10H11247</strain>
    </source>
</reference>
<feature type="non-terminal residue" evidence="4">
    <location>
        <position position="1"/>
    </location>
</feature>
<dbReference type="OrthoDB" id="5540949at2759"/>
<dbReference type="EMBL" id="LAVV01000248">
    <property type="protein sequence ID" value="KNZ64498.1"/>
    <property type="molecule type" value="Genomic_DNA"/>
</dbReference>
<evidence type="ECO:0000313" key="4">
    <source>
        <dbReference type="EMBL" id="KNZ64498.1"/>
    </source>
</evidence>
<dbReference type="VEuPathDB" id="FungiDB:VP01_10223g1"/>
<accession>A0A0L6VUR2</accession>
<protein>
    <recommendedName>
        <fullName evidence="3">DDE Tnp4 domain-containing protein</fullName>
    </recommendedName>
</protein>
<evidence type="ECO:0000259" key="3">
    <source>
        <dbReference type="Pfam" id="PF13359"/>
    </source>
</evidence>
<dbReference type="InterPro" id="IPR027806">
    <property type="entry name" value="HARBI1_dom"/>
</dbReference>
<dbReference type="AlphaFoldDB" id="A0A0L6VUR2"/>
<evidence type="ECO:0000313" key="5">
    <source>
        <dbReference type="Proteomes" id="UP000037035"/>
    </source>
</evidence>
<organism evidence="4 5">
    <name type="scientific">Puccinia sorghi</name>
    <dbReference type="NCBI Taxonomy" id="27349"/>
    <lineage>
        <taxon>Eukaryota</taxon>
        <taxon>Fungi</taxon>
        <taxon>Dikarya</taxon>
        <taxon>Basidiomycota</taxon>
        <taxon>Pucciniomycotina</taxon>
        <taxon>Pucciniomycetes</taxon>
        <taxon>Pucciniales</taxon>
        <taxon>Pucciniaceae</taxon>
        <taxon>Puccinia</taxon>
    </lineage>
</organism>
<dbReference type="Proteomes" id="UP000037035">
    <property type="component" value="Unassembled WGS sequence"/>
</dbReference>
<keyword evidence="2" id="KW-0479">Metal-binding</keyword>
<sequence length="142" mass="16390">TLHQFSRLLLEKRILWNSKLIVGDTDKRILYYLTEWPGCSHDSRLWDNCNLNLEINQFFSPGQYLIADSGFPTEKTLNMFNQHLASLCVCNKHCIGILKGHFQSLQGLRLELPSVEIMKRITQWIGACVVLHNFPLNDDSSN</sequence>
<evidence type="ECO:0000256" key="1">
    <source>
        <dbReference type="ARBA" id="ARBA00001968"/>
    </source>
</evidence>
<dbReference type="STRING" id="27349.A0A0L6VUR2"/>
<name>A0A0L6VUR2_9BASI</name>
<keyword evidence="5" id="KW-1185">Reference proteome</keyword>